<feature type="region of interest" description="Disordered" evidence="2">
    <location>
        <begin position="191"/>
        <end position="211"/>
    </location>
</feature>
<accession>A0ABQ0X7E0</accession>
<feature type="domain" description="M23ase beta-sheet core" evidence="4">
    <location>
        <begin position="74"/>
        <end position="167"/>
    </location>
</feature>
<protein>
    <recommendedName>
        <fullName evidence="4">M23ase beta-sheet core domain-containing protein</fullName>
    </recommendedName>
</protein>
<evidence type="ECO:0000259" key="4">
    <source>
        <dbReference type="Pfam" id="PF01551"/>
    </source>
</evidence>
<keyword evidence="6" id="KW-1185">Reference proteome</keyword>
<dbReference type="InterPro" id="IPR016047">
    <property type="entry name" value="M23ase_b-sheet_dom"/>
</dbReference>
<dbReference type="Proteomes" id="UP000321155">
    <property type="component" value="Unassembled WGS sequence"/>
</dbReference>
<evidence type="ECO:0000256" key="2">
    <source>
        <dbReference type="SAM" id="MobiDB-lite"/>
    </source>
</evidence>
<dbReference type="Pfam" id="PF01551">
    <property type="entry name" value="Peptidase_M23"/>
    <property type="match status" value="1"/>
</dbReference>
<comment type="caution">
    <text evidence="5">The sequence shown here is derived from an EMBL/GenBank/DDBJ whole genome shotgun (WGS) entry which is preliminary data.</text>
</comment>
<evidence type="ECO:0000313" key="6">
    <source>
        <dbReference type="Proteomes" id="UP000321155"/>
    </source>
</evidence>
<feature type="chain" id="PRO_5046890399" description="M23ase beta-sheet core domain-containing protein" evidence="3">
    <location>
        <begin position="38"/>
        <end position="211"/>
    </location>
</feature>
<dbReference type="PANTHER" id="PTHR21666">
    <property type="entry name" value="PEPTIDASE-RELATED"/>
    <property type="match status" value="1"/>
</dbReference>
<reference evidence="5 6" key="1">
    <citation type="submission" date="2019-07" db="EMBL/GenBank/DDBJ databases">
        <title>Whole genome shotgun sequence of Kocuria flava NBRC 107626.</title>
        <authorList>
            <person name="Hosoyama A."/>
            <person name="Uohara A."/>
            <person name="Ohji S."/>
            <person name="Ichikawa N."/>
        </authorList>
    </citation>
    <scope>NUCLEOTIDE SEQUENCE [LARGE SCALE GENOMIC DNA]</scope>
    <source>
        <strain evidence="5 6">NBRC 107626</strain>
    </source>
</reference>
<gene>
    <name evidence="5" type="ORF">KFL01_10600</name>
</gene>
<evidence type="ECO:0000256" key="1">
    <source>
        <dbReference type="ARBA" id="ARBA00022729"/>
    </source>
</evidence>
<evidence type="ECO:0000256" key="3">
    <source>
        <dbReference type="SAM" id="SignalP"/>
    </source>
</evidence>
<keyword evidence="1 3" id="KW-0732">Signal</keyword>
<proteinExistence type="predicted"/>
<dbReference type="InterPro" id="IPR011055">
    <property type="entry name" value="Dup_hybrid_motif"/>
</dbReference>
<dbReference type="Gene3D" id="2.70.70.10">
    <property type="entry name" value="Glucose Permease (Domain IIA)"/>
    <property type="match status" value="1"/>
</dbReference>
<dbReference type="EMBL" id="BJZR01000021">
    <property type="protein sequence ID" value="GEO91754.1"/>
    <property type="molecule type" value="Genomic_DNA"/>
</dbReference>
<organism evidence="5 6">
    <name type="scientific">Kocuria flava</name>
    <dbReference type="NCBI Taxonomy" id="446860"/>
    <lineage>
        <taxon>Bacteria</taxon>
        <taxon>Bacillati</taxon>
        <taxon>Actinomycetota</taxon>
        <taxon>Actinomycetes</taxon>
        <taxon>Micrococcales</taxon>
        <taxon>Micrococcaceae</taxon>
        <taxon>Kocuria</taxon>
    </lineage>
</organism>
<dbReference type="InterPro" id="IPR050570">
    <property type="entry name" value="Cell_wall_metabolism_enzyme"/>
</dbReference>
<evidence type="ECO:0000313" key="5">
    <source>
        <dbReference type="EMBL" id="GEO91754.1"/>
    </source>
</evidence>
<dbReference type="CDD" id="cd12797">
    <property type="entry name" value="M23_peptidase"/>
    <property type="match status" value="1"/>
</dbReference>
<name>A0ABQ0X7E0_9MICC</name>
<dbReference type="PANTHER" id="PTHR21666:SF289">
    <property type="entry name" value="L-ALA--D-GLU ENDOPEPTIDASE"/>
    <property type="match status" value="1"/>
</dbReference>
<dbReference type="SUPFAM" id="SSF51261">
    <property type="entry name" value="Duplicated hybrid motif"/>
    <property type="match status" value="1"/>
</dbReference>
<sequence>MAVLPPRSPARRVLPRAALVLLLPALLLPGPPAPAGAAPAPPAATAPAGWAWPLLPRPRVVGAWAPPAERWLRGHRGVDLAAGPGAVVRSPADGTVSWSGVVVDRPVLTVAHGAGLRSSFEPVESSLRPGDRVRRGQAVGTLRGRDHCDPGTCLHWGVRRDRDYLNPLLFVGALEPSVLLPVPADLAGRRRAEAPDGVRGLSGAGGRAGGA</sequence>
<dbReference type="RefSeq" id="WP_083529345.1">
    <property type="nucleotide sequence ID" value="NZ_BJZR01000021.1"/>
</dbReference>
<feature type="compositionally biased region" description="Gly residues" evidence="2">
    <location>
        <begin position="200"/>
        <end position="211"/>
    </location>
</feature>
<feature type="signal peptide" evidence="3">
    <location>
        <begin position="1"/>
        <end position="37"/>
    </location>
</feature>